<accession>A0A430K3L3</accession>
<dbReference type="PANTHER" id="PTHR42781">
    <property type="entry name" value="SPERMIDINE/PUTRESCINE IMPORT ATP-BINDING PROTEIN POTA"/>
    <property type="match status" value="1"/>
</dbReference>
<dbReference type="EMBL" id="RQPJ01000005">
    <property type="protein sequence ID" value="RTE53655.1"/>
    <property type="molecule type" value="Genomic_DNA"/>
</dbReference>
<keyword evidence="3 5" id="KW-0067">ATP-binding</keyword>
<dbReference type="PROSITE" id="PS00211">
    <property type="entry name" value="ABC_TRANSPORTER_1"/>
    <property type="match status" value="1"/>
</dbReference>
<protein>
    <submittedName>
        <fullName evidence="5">ATP-binding cassette domain-containing protein</fullName>
    </submittedName>
</protein>
<dbReference type="GO" id="GO:0016887">
    <property type="term" value="F:ATP hydrolysis activity"/>
    <property type="evidence" value="ECO:0007669"/>
    <property type="project" value="InterPro"/>
</dbReference>
<dbReference type="Pfam" id="PF00005">
    <property type="entry name" value="ABC_tran"/>
    <property type="match status" value="1"/>
</dbReference>
<evidence type="ECO:0000256" key="3">
    <source>
        <dbReference type="ARBA" id="ARBA00022840"/>
    </source>
</evidence>
<keyword evidence="6" id="KW-1185">Reference proteome</keyword>
<dbReference type="Gene3D" id="3.40.50.300">
    <property type="entry name" value="P-loop containing nucleotide triphosphate hydrolases"/>
    <property type="match status" value="1"/>
</dbReference>
<evidence type="ECO:0000313" key="6">
    <source>
        <dbReference type="Proteomes" id="UP000267585"/>
    </source>
</evidence>
<evidence type="ECO:0000256" key="1">
    <source>
        <dbReference type="ARBA" id="ARBA00022448"/>
    </source>
</evidence>
<comment type="caution">
    <text evidence="5">The sequence shown here is derived from an EMBL/GenBank/DDBJ whole genome shotgun (WGS) entry which is preliminary data.</text>
</comment>
<dbReference type="SMART" id="SM00382">
    <property type="entry name" value="AAA"/>
    <property type="match status" value="1"/>
</dbReference>
<evidence type="ECO:0000256" key="2">
    <source>
        <dbReference type="ARBA" id="ARBA00022741"/>
    </source>
</evidence>
<reference evidence="5 6" key="1">
    <citation type="submission" date="2018-11" db="EMBL/GenBank/DDBJ databases">
        <title>Arenibacter aquaticus sp.nov., a marine bacterium isolated from surface seawater in the South China Sea.</title>
        <authorList>
            <person name="Guo J."/>
            <person name="Sun J."/>
        </authorList>
    </citation>
    <scope>NUCLEOTIDE SEQUENCE [LARGE SCALE GENOMIC DNA]</scope>
    <source>
        <strain evidence="5 6">GUO666</strain>
    </source>
</reference>
<dbReference type="Proteomes" id="UP000267585">
    <property type="component" value="Unassembled WGS sequence"/>
</dbReference>
<dbReference type="PANTHER" id="PTHR42781:SF4">
    <property type="entry name" value="SPERMIDINE_PUTRESCINE IMPORT ATP-BINDING PROTEIN POTA"/>
    <property type="match status" value="1"/>
</dbReference>
<dbReference type="PROSITE" id="PS50893">
    <property type="entry name" value="ABC_TRANSPORTER_2"/>
    <property type="match status" value="1"/>
</dbReference>
<dbReference type="InterPro" id="IPR003593">
    <property type="entry name" value="AAA+_ATPase"/>
</dbReference>
<proteinExistence type="predicted"/>
<evidence type="ECO:0000259" key="4">
    <source>
        <dbReference type="PROSITE" id="PS50893"/>
    </source>
</evidence>
<organism evidence="5 6">
    <name type="scientific">Arenibacter aquaticus</name>
    <dbReference type="NCBI Taxonomy" id="2489054"/>
    <lineage>
        <taxon>Bacteria</taxon>
        <taxon>Pseudomonadati</taxon>
        <taxon>Bacteroidota</taxon>
        <taxon>Flavobacteriia</taxon>
        <taxon>Flavobacteriales</taxon>
        <taxon>Flavobacteriaceae</taxon>
        <taxon>Arenibacter</taxon>
    </lineage>
</organism>
<dbReference type="AlphaFoldDB" id="A0A430K3L3"/>
<dbReference type="GO" id="GO:0005524">
    <property type="term" value="F:ATP binding"/>
    <property type="evidence" value="ECO:0007669"/>
    <property type="project" value="UniProtKB-KW"/>
</dbReference>
<feature type="domain" description="ABC transporter" evidence="4">
    <location>
        <begin position="1"/>
        <end position="234"/>
    </location>
</feature>
<keyword evidence="1" id="KW-0813">Transport</keyword>
<dbReference type="InterPro" id="IPR050093">
    <property type="entry name" value="ABC_SmlMolc_Importer"/>
</dbReference>
<sequence>MISLDVHKKLGSEGGCMSLDVQLSVDKRQFVSFYGESGAGKTSTLRMLGGMLKPDSGRIVVNGETWFDSEKRINLRPQQRKLGYVFQDYALFPNMTVEQNLEFALFKNQDKKVIHELIDFMALGELRYRKPESLSGGQKQRVALARAMVPRPDILVLDEPLSALDVRMRTKLQEYLLLIHKEFKLTTLLVSHDIGEIVRLSDMVFELHNGQVVRKGATDEFFGLNKTSAKFRFSGEVLKIQQEDVFNVVSVLIGNDIIRVVVDPNEANNLRVGDRVLVASKAFNPIVQKL</sequence>
<name>A0A430K3L3_9FLAO</name>
<dbReference type="SUPFAM" id="SSF52540">
    <property type="entry name" value="P-loop containing nucleoside triphosphate hydrolases"/>
    <property type="match status" value="1"/>
</dbReference>
<gene>
    <name evidence="5" type="ORF">EHW67_11690</name>
</gene>
<evidence type="ECO:0000313" key="5">
    <source>
        <dbReference type="EMBL" id="RTE53655.1"/>
    </source>
</evidence>
<dbReference type="OrthoDB" id="9802264at2"/>
<dbReference type="InterPro" id="IPR003439">
    <property type="entry name" value="ABC_transporter-like_ATP-bd"/>
</dbReference>
<keyword evidence="2" id="KW-0547">Nucleotide-binding</keyword>
<dbReference type="InterPro" id="IPR027417">
    <property type="entry name" value="P-loop_NTPase"/>
</dbReference>
<dbReference type="InterPro" id="IPR017871">
    <property type="entry name" value="ABC_transporter-like_CS"/>
</dbReference>
<dbReference type="RefSeq" id="WP_126162551.1">
    <property type="nucleotide sequence ID" value="NZ_RQPJ01000005.1"/>
</dbReference>